<organism evidence="1 2">
    <name type="scientific">Sphingopyxis jiangsuensis</name>
    <dbReference type="NCBI Taxonomy" id="2871171"/>
    <lineage>
        <taxon>Bacteria</taxon>
        <taxon>Pseudomonadati</taxon>
        <taxon>Pseudomonadota</taxon>
        <taxon>Alphaproteobacteria</taxon>
        <taxon>Sphingomonadales</taxon>
        <taxon>Sphingomonadaceae</taxon>
        <taxon>Sphingopyxis</taxon>
    </lineage>
</organism>
<keyword evidence="2" id="KW-1185">Reference proteome</keyword>
<evidence type="ECO:0000313" key="2">
    <source>
        <dbReference type="Proteomes" id="UP001166571"/>
    </source>
</evidence>
<proteinExistence type="predicted"/>
<evidence type="ECO:0000313" key="1">
    <source>
        <dbReference type="EMBL" id="MBY4636822.1"/>
    </source>
</evidence>
<accession>A0ABS7MCT0</accession>
<dbReference type="Gene3D" id="2.30.31.10">
    <property type="entry name" value="Transcriptional Coactivator Pc4, Chain A"/>
    <property type="match status" value="1"/>
</dbReference>
<gene>
    <name evidence="1" type="ORF">K5P26_06670</name>
</gene>
<protein>
    <submittedName>
        <fullName evidence="1">Transcriptional coactivator p15/PC4 family protein</fullName>
    </submittedName>
</protein>
<dbReference type="InterPro" id="IPR009044">
    <property type="entry name" value="ssDNA-bd_transcriptional_reg"/>
</dbReference>
<dbReference type="EMBL" id="JAILXK010000001">
    <property type="protein sequence ID" value="MBY4636822.1"/>
    <property type="molecule type" value="Genomic_DNA"/>
</dbReference>
<comment type="caution">
    <text evidence="1">The sequence shown here is derived from an EMBL/GenBank/DDBJ whole genome shotgun (WGS) entry which is preliminary data.</text>
</comment>
<sequence>MSLPDGFTRPPIWTFAKREGLLIAGEREFKGSRFFELRLWAGEGETPTGKGITMPCDKVAECAAALAAYASSLTSID</sequence>
<dbReference type="Proteomes" id="UP001166571">
    <property type="component" value="Unassembled WGS sequence"/>
</dbReference>
<reference evidence="1" key="1">
    <citation type="submission" date="2021-08" db="EMBL/GenBank/DDBJ databases">
        <title>Sphingopyxis panaciterrulae sp. nov., isolated from the surface water of the Yellow Sea.</title>
        <authorList>
            <person name="Gao Z."/>
            <person name="Zhang D."/>
            <person name="Zhang A."/>
        </authorList>
    </citation>
    <scope>NUCLEOTIDE SEQUENCE</scope>
    <source>
        <strain evidence="1">XHP0097</strain>
    </source>
</reference>
<dbReference type="RefSeq" id="WP_222136151.1">
    <property type="nucleotide sequence ID" value="NZ_JAILXK010000001.1"/>
</dbReference>
<name>A0ABS7MCT0_9SPHN</name>